<sequence>MSWLRSAVSKAVEAGNNNNLTRTVKNYADSVVQQAGQAVAEGAKRLQDRMGGRSFRSAKKSIQRLEEAAVSCRGPERLEILRRWVLLLKEVERLKLSQGSVEEKENAPEQPVAADDTDEIRKRISLVLYYDSDVGGEPMNFHEVFLQSQALEGITLSMILEAPNDEEVALLMEMFRLCLTGGTEVHHATVSSIKDLATAFSSYDDEVLVKRDELLQFAQGAITGLKINADVVRIDEEASSLKRKLDVTKPPLKPSNEGHDKASEETKLETIKALKEALAQIRACSRIEALLLKKKLLNNGDSPEIHAQKVDKLKVLSESLASSSAKAENRILDHRLQKEEAIKVRVARASEVTEREKEITAEISELEKERDDLETKLKKVNISLAAANARLRNTREEREQFEEANNKIVSHCETRVLIVSHLLDYFREVELSKSIATCKVEADILKTWINFLEDTWVLQRSYADKKEKLVNDELEKHEDYFLNLVIVHLSVYKKELGPSVSRIGTFVENLKKLSEGSKMAASAENEASKVLNPINNLEEEYMDLETKIITTFSVVDYTKEQFYGQRAEVSRKDDPRVKELFIDIEKLREQFEAIERPNLQLENPSPKAETSSSEKPQSGPSHLPTESTGAQEAGTDKQPGSGAVKAQQTHDTEAELAKLESEFGKVGQDYSGEEINDWEFDELERELQSGDSSSSSTQAMAVDHQSCDHADDDYIDMDVGSYSAFLSHSMSSPPHPREFEFQMSSTSLERYSPSTSPADELFYKGKLLPLQLPPRLQMVEKLLQNSHSGFDHRKDMFEEFYSTPLATTAPTPTTTSTPFESCNISPSDSCQVSRELNPEEYILEYSTEGSGFMNENPKKSWTKKFRQSLLGSKLKASRAYFKSLFGKSSCSDESSAAAARNTDGGMVFKSEDLSKYVKTSKKTPFGQIQREKYRMSASGARSFSKAKVIEDGPGLHRRSFSLAIKRNSTKISTSSSSSSGSSSSSNHSNGPQELQFLKRCNSASSEIESSIQGAIAHCKQSQQPFRSRKTVSEVGFYSLSSSRIAACEDQRRPELYVIIK</sequence>
<feature type="region of interest" description="Disordered" evidence="2">
    <location>
        <begin position="685"/>
        <end position="704"/>
    </location>
</feature>
<name>A0A498KPN2_MALDO</name>
<accession>A0A498KPN2</accession>
<dbReference type="STRING" id="3750.A0A498KPN2"/>
<keyword evidence="4" id="KW-1185">Reference proteome</keyword>
<evidence type="ECO:0000256" key="1">
    <source>
        <dbReference type="SAM" id="Coils"/>
    </source>
</evidence>
<comment type="caution">
    <text evidence="3">The sequence shown here is derived from an EMBL/GenBank/DDBJ whole genome shotgun (WGS) entry which is preliminary data.</text>
</comment>
<feature type="region of interest" description="Disordered" evidence="2">
    <location>
        <begin position="971"/>
        <end position="992"/>
    </location>
</feature>
<dbReference type="EMBL" id="RDQH01000327">
    <property type="protein sequence ID" value="RXI09031.1"/>
    <property type="molecule type" value="Genomic_DNA"/>
</dbReference>
<protein>
    <submittedName>
        <fullName evidence="3">Uncharacterized protein</fullName>
    </submittedName>
</protein>
<gene>
    <name evidence="3" type="ORF">DVH24_023175</name>
</gene>
<proteinExistence type="predicted"/>
<dbReference type="PANTHER" id="PTHR34121:SF1">
    <property type="entry name" value="FILAMIN-A-INTERACTING PROTEIN 1"/>
    <property type="match status" value="1"/>
</dbReference>
<dbReference type="PANTHER" id="PTHR34121">
    <property type="entry name" value="MYOSIN-11"/>
    <property type="match status" value="1"/>
</dbReference>
<dbReference type="Proteomes" id="UP000290289">
    <property type="component" value="Chromosome 1"/>
</dbReference>
<evidence type="ECO:0000256" key="2">
    <source>
        <dbReference type="SAM" id="MobiDB-lite"/>
    </source>
</evidence>
<feature type="compositionally biased region" description="Polar residues" evidence="2">
    <location>
        <begin position="600"/>
        <end position="630"/>
    </location>
</feature>
<feature type="coiled-coil region" evidence="1">
    <location>
        <begin position="349"/>
        <end position="404"/>
    </location>
</feature>
<reference evidence="3 4" key="1">
    <citation type="submission" date="2018-10" db="EMBL/GenBank/DDBJ databases">
        <title>A high-quality apple genome assembly.</title>
        <authorList>
            <person name="Hu J."/>
        </authorList>
    </citation>
    <scope>NUCLEOTIDE SEQUENCE [LARGE SCALE GENOMIC DNA]</scope>
    <source>
        <strain evidence="4">cv. HFTH1</strain>
        <tissue evidence="3">Young leaf</tissue>
    </source>
</reference>
<feature type="region of interest" description="Disordered" evidence="2">
    <location>
        <begin position="727"/>
        <end position="755"/>
    </location>
</feature>
<feature type="compositionally biased region" description="Polar residues" evidence="2">
    <location>
        <begin position="742"/>
        <end position="755"/>
    </location>
</feature>
<evidence type="ECO:0000313" key="4">
    <source>
        <dbReference type="Proteomes" id="UP000290289"/>
    </source>
</evidence>
<evidence type="ECO:0000313" key="3">
    <source>
        <dbReference type="EMBL" id="RXI09031.1"/>
    </source>
</evidence>
<keyword evidence="1" id="KW-0175">Coiled coil</keyword>
<feature type="region of interest" description="Disordered" evidence="2">
    <location>
        <begin position="245"/>
        <end position="264"/>
    </location>
</feature>
<organism evidence="3 4">
    <name type="scientific">Malus domestica</name>
    <name type="common">Apple</name>
    <name type="synonym">Pyrus malus</name>
    <dbReference type="NCBI Taxonomy" id="3750"/>
    <lineage>
        <taxon>Eukaryota</taxon>
        <taxon>Viridiplantae</taxon>
        <taxon>Streptophyta</taxon>
        <taxon>Embryophyta</taxon>
        <taxon>Tracheophyta</taxon>
        <taxon>Spermatophyta</taxon>
        <taxon>Magnoliopsida</taxon>
        <taxon>eudicotyledons</taxon>
        <taxon>Gunneridae</taxon>
        <taxon>Pentapetalae</taxon>
        <taxon>rosids</taxon>
        <taxon>fabids</taxon>
        <taxon>Rosales</taxon>
        <taxon>Rosaceae</taxon>
        <taxon>Amygdaloideae</taxon>
        <taxon>Maleae</taxon>
        <taxon>Malus</taxon>
    </lineage>
</organism>
<dbReference type="AlphaFoldDB" id="A0A498KPN2"/>
<feature type="region of interest" description="Disordered" evidence="2">
    <location>
        <begin position="595"/>
        <end position="653"/>
    </location>
</feature>
<feature type="compositionally biased region" description="Low complexity" evidence="2">
    <location>
        <begin position="972"/>
        <end position="988"/>
    </location>
</feature>